<comment type="caution">
    <text evidence="16">The sequence shown here is derived from an EMBL/GenBank/DDBJ whole genome shotgun (WGS) entry which is preliminary data.</text>
</comment>
<dbReference type="Gene3D" id="3.90.79.10">
    <property type="entry name" value="Nucleoside Triphosphate Pyrophosphohydrolase"/>
    <property type="match status" value="1"/>
</dbReference>
<accession>A0A432WDA7</accession>
<evidence type="ECO:0000256" key="8">
    <source>
        <dbReference type="ARBA" id="ARBA00025164"/>
    </source>
</evidence>
<dbReference type="Pfam" id="PF00293">
    <property type="entry name" value="NUDIX"/>
    <property type="match status" value="1"/>
</dbReference>
<evidence type="ECO:0000256" key="2">
    <source>
        <dbReference type="ARBA" id="ARBA00007482"/>
    </source>
</evidence>
<dbReference type="InterPro" id="IPR015797">
    <property type="entry name" value="NUDIX_hydrolase-like_dom_sf"/>
</dbReference>
<feature type="binding site" evidence="13">
    <location>
        <position position="173"/>
    </location>
    <ligand>
        <name>Mg(2+)</name>
        <dbReference type="ChEBI" id="CHEBI:18420"/>
        <label>1</label>
    </ligand>
</feature>
<dbReference type="Proteomes" id="UP000287823">
    <property type="component" value="Unassembled WGS sequence"/>
</dbReference>
<evidence type="ECO:0000256" key="5">
    <source>
        <dbReference type="ARBA" id="ARBA00022723"/>
    </source>
</evidence>
<dbReference type="CDD" id="cd24155">
    <property type="entry name" value="NUDIX_ADPRase"/>
    <property type="match status" value="1"/>
</dbReference>
<name>A0A432WDA7_9GAMM</name>
<comment type="similarity">
    <text evidence="2">Belongs to the Nudix hydrolase family. NudF subfamily.</text>
</comment>
<feature type="binding site" evidence="13">
    <location>
        <position position="121"/>
    </location>
    <ligand>
        <name>Mg(2+)</name>
        <dbReference type="ChEBI" id="CHEBI:18420"/>
        <label>1</label>
    </ligand>
</feature>
<dbReference type="NCBIfam" id="NF008003">
    <property type="entry name" value="PRK10729.1"/>
    <property type="match status" value="1"/>
</dbReference>
<evidence type="ECO:0000256" key="1">
    <source>
        <dbReference type="ARBA" id="ARBA00001946"/>
    </source>
</evidence>
<evidence type="ECO:0000313" key="17">
    <source>
        <dbReference type="Proteomes" id="UP000287823"/>
    </source>
</evidence>
<organism evidence="16 17">
    <name type="scientific">Aliidiomarina soli</name>
    <dbReference type="NCBI Taxonomy" id="1928574"/>
    <lineage>
        <taxon>Bacteria</taxon>
        <taxon>Pseudomonadati</taxon>
        <taxon>Pseudomonadota</taxon>
        <taxon>Gammaproteobacteria</taxon>
        <taxon>Alteromonadales</taxon>
        <taxon>Idiomarinaceae</taxon>
        <taxon>Aliidiomarina</taxon>
    </lineage>
</organism>
<dbReference type="PANTHER" id="PTHR11839">
    <property type="entry name" value="UDP/ADP-SUGAR PYROPHOSPHATASE"/>
    <property type="match status" value="1"/>
</dbReference>
<evidence type="ECO:0000313" key="16">
    <source>
        <dbReference type="EMBL" id="RUO30376.1"/>
    </source>
</evidence>
<gene>
    <name evidence="16" type="ORF">CWE14_13505</name>
</gene>
<evidence type="ECO:0000256" key="3">
    <source>
        <dbReference type="ARBA" id="ARBA00012453"/>
    </source>
</evidence>
<feature type="binding site" evidence="13">
    <location>
        <position position="125"/>
    </location>
    <ligand>
        <name>Mg(2+)</name>
        <dbReference type="ChEBI" id="CHEBI:18420"/>
        <label>1</label>
    </ligand>
</feature>
<evidence type="ECO:0000256" key="13">
    <source>
        <dbReference type="PIRSR" id="PIRSR604385-2"/>
    </source>
</evidence>
<dbReference type="InterPro" id="IPR000086">
    <property type="entry name" value="NUDIX_hydrolase_dom"/>
</dbReference>
<feature type="short sequence motif" description="Nudix box" evidence="14">
    <location>
        <begin position="106"/>
        <end position="128"/>
    </location>
</feature>
<reference evidence="16 17" key="1">
    <citation type="journal article" date="2011" name="Front. Microbiol.">
        <title>Genomic signatures of strain selection and enhancement in Bacillus atrophaeus var. globigii, a historical biowarfare simulant.</title>
        <authorList>
            <person name="Gibbons H.S."/>
            <person name="Broomall S.M."/>
            <person name="McNew L.A."/>
            <person name="Daligault H."/>
            <person name="Chapman C."/>
            <person name="Bruce D."/>
            <person name="Karavis M."/>
            <person name="Krepps M."/>
            <person name="McGregor P.A."/>
            <person name="Hong C."/>
            <person name="Park K.H."/>
            <person name="Akmal A."/>
            <person name="Feldman A."/>
            <person name="Lin J.S."/>
            <person name="Chang W.E."/>
            <person name="Higgs B.W."/>
            <person name="Demirev P."/>
            <person name="Lindquist J."/>
            <person name="Liem A."/>
            <person name="Fochler E."/>
            <person name="Read T.D."/>
            <person name="Tapia R."/>
            <person name="Johnson S."/>
            <person name="Bishop-Lilly K.A."/>
            <person name="Detter C."/>
            <person name="Han C."/>
            <person name="Sozhamannan S."/>
            <person name="Rosenzweig C.N."/>
            <person name="Skowronski E.W."/>
        </authorList>
    </citation>
    <scope>NUCLEOTIDE SEQUENCE [LARGE SCALE GENOMIC DNA]</scope>
    <source>
        <strain evidence="16 17">Y4G10-17</strain>
    </source>
</reference>
<evidence type="ECO:0000259" key="15">
    <source>
        <dbReference type="PROSITE" id="PS51462"/>
    </source>
</evidence>
<dbReference type="InterPro" id="IPR004385">
    <property type="entry name" value="NDP_pyrophosphatase"/>
</dbReference>
<protein>
    <recommendedName>
        <fullName evidence="4">ADP-ribose pyrophosphatase</fullName>
        <ecNumber evidence="3">3.6.1.13</ecNumber>
    </recommendedName>
    <alternativeName>
        <fullName evidence="9">ADP-ribose diphosphatase</fullName>
    </alternativeName>
    <alternativeName>
        <fullName evidence="11">ADP-ribose phosphohydrolase</fullName>
    </alternativeName>
    <alternativeName>
        <fullName evidence="10">Adenosine diphosphoribose pyrophosphatase</fullName>
    </alternativeName>
</protein>
<dbReference type="AlphaFoldDB" id="A0A432WDA7"/>
<evidence type="ECO:0000256" key="12">
    <source>
        <dbReference type="ARBA" id="ARBA00049546"/>
    </source>
</evidence>
<comment type="cofactor">
    <cofactor evidence="1 13">
        <name>Mg(2+)</name>
        <dbReference type="ChEBI" id="CHEBI:18420"/>
    </cofactor>
</comment>
<dbReference type="GO" id="GO:0046872">
    <property type="term" value="F:metal ion binding"/>
    <property type="evidence" value="ECO:0007669"/>
    <property type="project" value="UniProtKB-KW"/>
</dbReference>
<dbReference type="SUPFAM" id="SSF55811">
    <property type="entry name" value="Nudix"/>
    <property type="match status" value="1"/>
</dbReference>
<dbReference type="GO" id="GO:0006753">
    <property type="term" value="P:nucleoside phosphate metabolic process"/>
    <property type="evidence" value="ECO:0007669"/>
    <property type="project" value="TreeGrafter"/>
</dbReference>
<dbReference type="PANTHER" id="PTHR11839:SF5">
    <property type="entry name" value="ADP-RIBOSE PYROPHOSPHATASE"/>
    <property type="match status" value="1"/>
</dbReference>
<evidence type="ECO:0000256" key="9">
    <source>
        <dbReference type="ARBA" id="ARBA00030162"/>
    </source>
</evidence>
<dbReference type="InterPro" id="IPR020084">
    <property type="entry name" value="NUDIX_hydrolase_CS"/>
</dbReference>
<dbReference type="EMBL" id="PIPO01000006">
    <property type="protein sequence ID" value="RUO30376.1"/>
    <property type="molecule type" value="Genomic_DNA"/>
</dbReference>
<evidence type="ECO:0000256" key="6">
    <source>
        <dbReference type="ARBA" id="ARBA00022801"/>
    </source>
</evidence>
<comment type="function">
    <text evidence="8">Acts on ADP-mannose and ADP-glucose as well as ADP-ribose. Prevents glycogen biosynthesis. The reaction catalyzed by this enzyme is a limiting step of the gluconeogenic process.</text>
</comment>
<dbReference type="PROSITE" id="PS00893">
    <property type="entry name" value="NUDIX_BOX"/>
    <property type="match status" value="1"/>
</dbReference>
<evidence type="ECO:0000256" key="11">
    <source>
        <dbReference type="ARBA" id="ARBA00033056"/>
    </source>
</evidence>
<dbReference type="GO" id="GO:0047631">
    <property type="term" value="F:ADP-ribose diphosphatase activity"/>
    <property type="evidence" value="ECO:0007669"/>
    <property type="project" value="UniProtKB-EC"/>
</dbReference>
<dbReference type="EC" id="3.6.1.13" evidence="3"/>
<evidence type="ECO:0000256" key="10">
    <source>
        <dbReference type="ARBA" id="ARBA00030308"/>
    </source>
</evidence>
<dbReference type="GO" id="GO:0019144">
    <property type="term" value="F:ADP-sugar diphosphatase activity"/>
    <property type="evidence" value="ECO:0007669"/>
    <property type="project" value="TreeGrafter"/>
</dbReference>
<keyword evidence="17" id="KW-1185">Reference proteome</keyword>
<feature type="binding site" evidence="13">
    <location>
        <position position="105"/>
    </location>
    <ligand>
        <name>Mg(2+)</name>
        <dbReference type="ChEBI" id="CHEBI:18420"/>
        <label>1</label>
    </ligand>
</feature>
<keyword evidence="6" id="KW-0378">Hydrolase</keyword>
<dbReference type="GO" id="GO:0005829">
    <property type="term" value="C:cytosol"/>
    <property type="evidence" value="ECO:0007669"/>
    <property type="project" value="TreeGrafter"/>
</dbReference>
<evidence type="ECO:0000256" key="14">
    <source>
        <dbReference type="PIRSR" id="PIRSR604385-3"/>
    </source>
</evidence>
<sequence>MAESLTGIESTVTSLMRVKFSGSDVKVLEKKPLHQGFFKTTLYRLQHKLFRGGWSETIEREVMDRGHAVVVLPYDMERDEIVMLEQFRVGAIATSETPWLLELVAGMTEPGETVEAVALRELDEEAGLTSDRLRFALSYLSSPGGLTERIYIYMARVDARRASEYGGLASEHEDIRVQAVTRADAMQLLDEGKIDNAATVIALQWLALHKETLCNEWAQE</sequence>
<feature type="domain" description="Nudix hydrolase" evidence="15">
    <location>
        <begin position="64"/>
        <end position="202"/>
    </location>
</feature>
<evidence type="ECO:0000256" key="4">
    <source>
        <dbReference type="ARBA" id="ARBA00013297"/>
    </source>
</evidence>
<dbReference type="NCBIfam" id="TIGR00052">
    <property type="entry name" value="nudix-type nucleoside diphosphatase, YffH/AdpP family"/>
    <property type="match status" value="1"/>
</dbReference>
<comment type="catalytic activity">
    <reaction evidence="12">
        <text>ADP-D-ribose + H2O = D-ribose 5-phosphate + AMP + 2 H(+)</text>
        <dbReference type="Rhea" id="RHEA:10412"/>
        <dbReference type="ChEBI" id="CHEBI:15377"/>
        <dbReference type="ChEBI" id="CHEBI:15378"/>
        <dbReference type="ChEBI" id="CHEBI:57967"/>
        <dbReference type="ChEBI" id="CHEBI:78346"/>
        <dbReference type="ChEBI" id="CHEBI:456215"/>
        <dbReference type="EC" id="3.6.1.13"/>
    </reaction>
</comment>
<evidence type="ECO:0000256" key="7">
    <source>
        <dbReference type="ARBA" id="ARBA00022842"/>
    </source>
</evidence>
<dbReference type="GO" id="GO:0019693">
    <property type="term" value="P:ribose phosphate metabolic process"/>
    <property type="evidence" value="ECO:0007669"/>
    <property type="project" value="TreeGrafter"/>
</dbReference>
<dbReference type="PROSITE" id="PS51462">
    <property type="entry name" value="NUDIX"/>
    <property type="match status" value="1"/>
</dbReference>
<keyword evidence="7 13" id="KW-0460">Magnesium</keyword>
<keyword evidence="5 13" id="KW-0479">Metal-binding</keyword>
<proteinExistence type="inferred from homology"/>